<dbReference type="EMBL" id="JABAGO010000086">
    <property type="protein sequence ID" value="NMF01419.1"/>
    <property type="molecule type" value="Genomic_DNA"/>
</dbReference>
<dbReference type="PROSITE" id="PS51186">
    <property type="entry name" value="GNAT"/>
    <property type="match status" value="1"/>
</dbReference>
<gene>
    <name evidence="2" type="primary">rimI</name>
    <name evidence="2" type="ORF">HF838_24825</name>
</gene>
<accession>A0A848D1U0</accession>
<keyword evidence="2" id="KW-0689">Ribosomal protein</keyword>
<dbReference type="InterPro" id="IPR006464">
    <property type="entry name" value="AcTrfase_RimI/Ard1"/>
</dbReference>
<evidence type="ECO:0000313" key="2">
    <source>
        <dbReference type="EMBL" id="NMF01419.1"/>
    </source>
</evidence>
<evidence type="ECO:0000259" key="1">
    <source>
        <dbReference type="PROSITE" id="PS51186"/>
    </source>
</evidence>
<dbReference type="Proteomes" id="UP000561326">
    <property type="component" value="Unassembled WGS sequence"/>
</dbReference>
<dbReference type="InterPro" id="IPR016181">
    <property type="entry name" value="Acyl_CoA_acyltransferase"/>
</dbReference>
<organism evidence="2 3">
    <name type="scientific">Aneurinibacillus aneurinilyticus</name>
    <name type="common">Bacillus aneurinolyticus</name>
    <dbReference type="NCBI Taxonomy" id="1391"/>
    <lineage>
        <taxon>Bacteria</taxon>
        <taxon>Bacillati</taxon>
        <taxon>Bacillota</taxon>
        <taxon>Bacilli</taxon>
        <taxon>Bacillales</taxon>
        <taxon>Paenibacillaceae</taxon>
        <taxon>Aneurinibacillus group</taxon>
        <taxon>Aneurinibacillus</taxon>
    </lineage>
</organism>
<dbReference type="NCBIfam" id="TIGR01575">
    <property type="entry name" value="rimI"/>
    <property type="match status" value="1"/>
</dbReference>
<dbReference type="CDD" id="cd04301">
    <property type="entry name" value="NAT_SF"/>
    <property type="match status" value="1"/>
</dbReference>
<dbReference type="Gene3D" id="3.40.630.30">
    <property type="match status" value="1"/>
</dbReference>
<dbReference type="GO" id="GO:0005840">
    <property type="term" value="C:ribosome"/>
    <property type="evidence" value="ECO:0007669"/>
    <property type="project" value="UniProtKB-KW"/>
</dbReference>
<dbReference type="SUPFAM" id="SSF55729">
    <property type="entry name" value="Acyl-CoA N-acyltransferases (Nat)"/>
    <property type="match status" value="1"/>
</dbReference>
<dbReference type="PANTHER" id="PTHR43072">
    <property type="entry name" value="N-ACETYLTRANSFERASE"/>
    <property type="match status" value="1"/>
</dbReference>
<reference evidence="2 3" key="1">
    <citation type="submission" date="2020-04" db="EMBL/GenBank/DDBJ databases">
        <authorList>
            <person name="Hitch T.C.A."/>
            <person name="Wylensek D."/>
            <person name="Clavel T."/>
        </authorList>
    </citation>
    <scope>NUCLEOTIDE SEQUENCE [LARGE SCALE GENOMIC DNA]</scope>
    <source>
        <strain evidence="2 3">WB01_D5_05</strain>
    </source>
</reference>
<feature type="domain" description="N-acetyltransferase" evidence="1">
    <location>
        <begin position="5"/>
        <end position="150"/>
    </location>
</feature>
<keyword evidence="2" id="KW-0687">Ribonucleoprotein</keyword>
<name>A0A848D1U0_ANEAE</name>
<dbReference type="Pfam" id="PF00583">
    <property type="entry name" value="Acetyltransf_1"/>
    <property type="match status" value="1"/>
</dbReference>
<dbReference type="InterPro" id="IPR000182">
    <property type="entry name" value="GNAT_dom"/>
</dbReference>
<sequence>MSDECIIRRMEMKDLDGIEEVERLSFQTPWSRDSFINELKQNVFARYFVAEKARQIVGYGGMWLVLDEAHITNVAIHPDYRGQYFGEKLMHRLMEYAADSGATAMTLEVRRSNETAKGLYRKLGFVEEGIRPGYYTDNGEDAIIMWLRLDENKDKRKTLDL</sequence>
<protein>
    <submittedName>
        <fullName evidence="2">Ribosomal protein S18-alanine N-acetyltransferase</fullName>
    </submittedName>
</protein>
<dbReference type="GO" id="GO:0008080">
    <property type="term" value="F:N-acetyltransferase activity"/>
    <property type="evidence" value="ECO:0007669"/>
    <property type="project" value="InterPro"/>
</dbReference>
<comment type="caution">
    <text evidence="2">The sequence shown here is derived from an EMBL/GenBank/DDBJ whole genome shotgun (WGS) entry which is preliminary data.</text>
</comment>
<proteinExistence type="predicted"/>
<dbReference type="AlphaFoldDB" id="A0A848D1U0"/>
<dbReference type="RefSeq" id="WP_168976741.1">
    <property type="nucleotide sequence ID" value="NZ_CAMJCG010000110.1"/>
</dbReference>
<evidence type="ECO:0000313" key="3">
    <source>
        <dbReference type="Proteomes" id="UP000561326"/>
    </source>
</evidence>
<keyword evidence="2" id="KW-0808">Transferase</keyword>